<feature type="transmembrane region" description="Helical" evidence="1">
    <location>
        <begin position="144"/>
        <end position="160"/>
    </location>
</feature>
<keyword evidence="3" id="KW-1185">Reference proteome</keyword>
<comment type="caution">
    <text evidence="2">The sequence shown here is derived from an EMBL/GenBank/DDBJ whole genome shotgun (WGS) entry which is preliminary data.</text>
</comment>
<feature type="transmembrane region" description="Helical" evidence="1">
    <location>
        <begin position="6"/>
        <end position="39"/>
    </location>
</feature>
<gene>
    <name evidence="2" type="ORF">JL102_12090</name>
</gene>
<keyword evidence="1" id="KW-0812">Transmembrane</keyword>
<protein>
    <submittedName>
        <fullName evidence="2">Uncharacterized protein</fullName>
    </submittedName>
</protein>
<sequence>MKNVKVYPIMLSGLFAGLAFVTHLNALVFPVVGFFFLLFNKKWNLLIYYTLVCSGVCLLYTHELWNQTNLETFLYQLKHWPTHQETFGEKVDGGILMAIWNNILRVLNEHKRYFWDQDVWGISALFLVTLISQFKHLWNNYKSLTIYTLLLMFFLAVLSSSHGARYLVYLMPFMSVIIGLGVFRVIQTPELKIIKWVYLLIFLVQMVFVGMTYGSIFEKNYNHVKEHHRYLSKVEKGSRVLGPWEFVYNEIDEYEIFSFKTYEYIEDREHIELTQRQLLEKAALDFEMDYIILNKERKNSKEFPWFKNWNIVPNPYFEEVFRDENYLILKRQSSSV</sequence>
<feature type="transmembrane region" description="Helical" evidence="1">
    <location>
        <begin position="46"/>
        <end position="65"/>
    </location>
</feature>
<feature type="transmembrane region" description="Helical" evidence="1">
    <location>
        <begin position="197"/>
        <end position="216"/>
    </location>
</feature>
<evidence type="ECO:0000313" key="3">
    <source>
        <dbReference type="Proteomes" id="UP000659388"/>
    </source>
</evidence>
<keyword evidence="1" id="KW-1133">Transmembrane helix</keyword>
<accession>A0A937K1N6</accession>
<feature type="transmembrane region" description="Helical" evidence="1">
    <location>
        <begin position="166"/>
        <end position="185"/>
    </location>
</feature>
<reference evidence="2" key="1">
    <citation type="submission" date="2021-01" db="EMBL/GenBank/DDBJ databases">
        <title>Fulvivirga kasyanovii gen. nov., sp nov., a novel member of the phylum Bacteroidetes isolated from seawater in a mussel farm.</title>
        <authorList>
            <person name="Zhao L.-H."/>
            <person name="Wang Z.-J."/>
        </authorList>
    </citation>
    <scope>NUCLEOTIDE SEQUENCE</scope>
    <source>
        <strain evidence="2">2943</strain>
    </source>
</reference>
<dbReference type="AlphaFoldDB" id="A0A937K1N6"/>
<evidence type="ECO:0000313" key="2">
    <source>
        <dbReference type="EMBL" id="MBL3656877.1"/>
    </source>
</evidence>
<keyword evidence="1" id="KW-0472">Membrane</keyword>
<name>A0A937K1N6_9BACT</name>
<evidence type="ECO:0000256" key="1">
    <source>
        <dbReference type="SAM" id="Phobius"/>
    </source>
</evidence>
<proteinExistence type="predicted"/>
<dbReference type="Proteomes" id="UP000659388">
    <property type="component" value="Unassembled WGS sequence"/>
</dbReference>
<organism evidence="2 3">
    <name type="scientific">Fulvivirga sediminis</name>
    <dbReference type="NCBI Taxonomy" id="2803949"/>
    <lineage>
        <taxon>Bacteria</taxon>
        <taxon>Pseudomonadati</taxon>
        <taxon>Bacteroidota</taxon>
        <taxon>Cytophagia</taxon>
        <taxon>Cytophagales</taxon>
        <taxon>Fulvivirgaceae</taxon>
        <taxon>Fulvivirga</taxon>
    </lineage>
</organism>
<dbReference type="EMBL" id="JAESIY010000006">
    <property type="protein sequence ID" value="MBL3656877.1"/>
    <property type="molecule type" value="Genomic_DNA"/>
</dbReference>